<name>A0AAD5IWT5_ACENE</name>
<dbReference type="GO" id="GO:0046872">
    <property type="term" value="F:metal ion binding"/>
    <property type="evidence" value="ECO:0007669"/>
    <property type="project" value="UniProtKB-KW"/>
</dbReference>
<organism evidence="8 9">
    <name type="scientific">Acer negundo</name>
    <name type="common">Box elder</name>
    <dbReference type="NCBI Taxonomy" id="4023"/>
    <lineage>
        <taxon>Eukaryota</taxon>
        <taxon>Viridiplantae</taxon>
        <taxon>Streptophyta</taxon>
        <taxon>Embryophyta</taxon>
        <taxon>Tracheophyta</taxon>
        <taxon>Spermatophyta</taxon>
        <taxon>Magnoliopsida</taxon>
        <taxon>eudicotyledons</taxon>
        <taxon>Gunneridae</taxon>
        <taxon>Pentapetalae</taxon>
        <taxon>rosids</taxon>
        <taxon>malvids</taxon>
        <taxon>Sapindales</taxon>
        <taxon>Sapindaceae</taxon>
        <taxon>Hippocastanoideae</taxon>
        <taxon>Acereae</taxon>
        <taxon>Acer</taxon>
    </lineage>
</organism>
<reference evidence="8" key="2">
    <citation type="submission" date="2023-02" db="EMBL/GenBank/DDBJ databases">
        <authorList>
            <person name="Swenson N.G."/>
            <person name="Wegrzyn J.L."/>
            <person name="Mcevoy S.L."/>
        </authorList>
    </citation>
    <scope>NUCLEOTIDE SEQUENCE</scope>
    <source>
        <strain evidence="8">91603</strain>
        <tissue evidence="8">Leaf</tissue>
    </source>
</reference>
<accession>A0AAD5IWT5</accession>
<dbReference type="Pfam" id="PF09243">
    <property type="entry name" value="Rsm22"/>
    <property type="match status" value="1"/>
</dbReference>
<dbReference type="SUPFAM" id="SSF53784">
    <property type="entry name" value="Phosphofructokinase"/>
    <property type="match status" value="1"/>
</dbReference>
<evidence type="ECO:0000256" key="5">
    <source>
        <dbReference type="ARBA" id="ARBA00023014"/>
    </source>
</evidence>
<proteinExistence type="predicted"/>
<dbReference type="GO" id="GO:0008168">
    <property type="term" value="F:methyltransferase activity"/>
    <property type="evidence" value="ECO:0007669"/>
    <property type="project" value="InterPro"/>
</dbReference>
<reference evidence="8" key="1">
    <citation type="journal article" date="2022" name="Plant J.">
        <title>Strategies of tolerance reflected in two North American maple genomes.</title>
        <authorList>
            <person name="McEvoy S.L."/>
            <person name="Sezen U.U."/>
            <person name="Trouern-Trend A."/>
            <person name="McMahon S.M."/>
            <person name="Schaberg P.G."/>
            <person name="Yang J."/>
            <person name="Wegrzyn J.L."/>
            <person name="Swenson N.G."/>
        </authorList>
    </citation>
    <scope>NUCLEOTIDE SEQUENCE</scope>
    <source>
        <strain evidence="8">91603</strain>
    </source>
</reference>
<keyword evidence="9" id="KW-1185">Reference proteome</keyword>
<evidence type="ECO:0000256" key="4">
    <source>
        <dbReference type="ARBA" id="ARBA00023004"/>
    </source>
</evidence>
<comment type="subcellular location">
    <subcellularLocation>
        <location evidence="1">Mitochondrion</location>
    </subcellularLocation>
</comment>
<dbReference type="GO" id="GO:0006412">
    <property type="term" value="P:translation"/>
    <property type="evidence" value="ECO:0007669"/>
    <property type="project" value="InterPro"/>
</dbReference>
<protein>
    <submittedName>
        <fullName evidence="8">Uncharacterized protein</fullName>
    </submittedName>
</protein>
<dbReference type="InterPro" id="IPR035966">
    <property type="entry name" value="PKF_sf"/>
</dbReference>
<evidence type="ECO:0000256" key="1">
    <source>
        <dbReference type="ARBA" id="ARBA00004173"/>
    </source>
</evidence>
<comment type="function">
    <text evidence="7">Mitochondrial ribosome (mitoribosome) assembly factor. Binds at the interface of the head and body domains of the mitochondrial small ribosomal subunit (mt-SSU), occluding the mRNA channel and preventing compaction of the head domain towards the body. Probable inactive methyltransferase: retains the characteristic folding and ability to bind S-adenosyl-L-methionine, but it probably lost its methyltransferase activity.</text>
</comment>
<dbReference type="GO" id="GO:0005763">
    <property type="term" value="C:mitochondrial small ribosomal subunit"/>
    <property type="evidence" value="ECO:0007669"/>
    <property type="project" value="TreeGrafter"/>
</dbReference>
<dbReference type="Proteomes" id="UP001064489">
    <property type="component" value="Chromosome 5"/>
</dbReference>
<dbReference type="GO" id="GO:0003735">
    <property type="term" value="F:structural constituent of ribosome"/>
    <property type="evidence" value="ECO:0007669"/>
    <property type="project" value="TreeGrafter"/>
</dbReference>
<evidence type="ECO:0000256" key="7">
    <source>
        <dbReference type="ARBA" id="ARBA00045681"/>
    </source>
</evidence>
<dbReference type="GO" id="GO:0051536">
    <property type="term" value="F:iron-sulfur cluster binding"/>
    <property type="evidence" value="ECO:0007669"/>
    <property type="project" value="UniProtKB-KW"/>
</dbReference>
<evidence type="ECO:0000256" key="2">
    <source>
        <dbReference type="ARBA" id="ARBA00022723"/>
    </source>
</evidence>
<dbReference type="PANTHER" id="PTHR13184:SF5">
    <property type="entry name" value="METHYLTRANSFERASE-LIKE PROTEIN 17, MITOCHONDRIAL"/>
    <property type="match status" value="1"/>
</dbReference>
<evidence type="ECO:0000256" key="6">
    <source>
        <dbReference type="ARBA" id="ARBA00023128"/>
    </source>
</evidence>
<gene>
    <name evidence="8" type="ORF">LWI28_023548</name>
</gene>
<evidence type="ECO:0000313" key="9">
    <source>
        <dbReference type="Proteomes" id="UP001064489"/>
    </source>
</evidence>
<keyword evidence="2" id="KW-0479">Metal-binding</keyword>
<keyword evidence="5" id="KW-0411">Iron-sulfur</keyword>
<dbReference type="InterPro" id="IPR052571">
    <property type="entry name" value="Mt_RNA_Methyltransferase"/>
</dbReference>
<dbReference type="InterPro" id="IPR015324">
    <property type="entry name" value="Ribosomal_Rsm22-like"/>
</dbReference>
<dbReference type="Gene3D" id="3.40.50.450">
    <property type="match status" value="1"/>
</dbReference>
<keyword evidence="3" id="KW-0809">Transit peptide</keyword>
<evidence type="ECO:0000313" key="8">
    <source>
        <dbReference type="EMBL" id="KAI9178173.1"/>
    </source>
</evidence>
<evidence type="ECO:0000256" key="3">
    <source>
        <dbReference type="ARBA" id="ARBA00022946"/>
    </source>
</evidence>
<dbReference type="GO" id="GO:0003872">
    <property type="term" value="F:6-phosphofructokinase activity"/>
    <property type="evidence" value="ECO:0007669"/>
    <property type="project" value="InterPro"/>
</dbReference>
<sequence>MKEIGINMLFVLDGNGTHAGANAIHNECCKRRMTVAVVAINSAYIEAHSAYHGMGIVKSMGRSTAICVAEGAGQVLVEPGTPQGSNIISQMRSHILWMEKRKCRKSKDVNKETSKDLVTRRSGVHIVAPCPHDGACPLEKSGKYCHIVQRVQRTTSQCACKFVAFKG</sequence>
<dbReference type="EMBL" id="JAJSOW010000102">
    <property type="protein sequence ID" value="KAI9178173.1"/>
    <property type="molecule type" value="Genomic_DNA"/>
</dbReference>
<keyword evidence="6" id="KW-0496">Mitochondrion</keyword>
<keyword evidence="4" id="KW-0408">Iron</keyword>
<dbReference type="AlphaFoldDB" id="A0AAD5IWT5"/>
<comment type="caution">
    <text evidence="8">The sequence shown here is derived from an EMBL/GenBank/DDBJ whole genome shotgun (WGS) entry which is preliminary data.</text>
</comment>
<dbReference type="PANTHER" id="PTHR13184">
    <property type="entry name" value="37S RIBOSOMAL PROTEIN S22"/>
    <property type="match status" value="1"/>
</dbReference>